<organism evidence="1 2">
    <name type="scientific">Palleronia abyssalis</name>
    <dbReference type="NCBI Taxonomy" id="1501240"/>
    <lineage>
        <taxon>Bacteria</taxon>
        <taxon>Pseudomonadati</taxon>
        <taxon>Pseudomonadota</taxon>
        <taxon>Alphaproteobacteria</taxon>
        <taxon>Rhodobacterales</taxon>
        <taxon>Roseobacteraceae</taxon>
        <taxon>Palleronia</taxon>
    </lineage>
</organism>
<proteinExistence type="predicted"/>
<dbReference type="EMBL" id="ONZF01000009">
    <property type="protein sequence ID" value="SPJ25511.1"/>
    <property type="molecule type" value="Genomic_DNA"/>
</dbReference>
<protein>
    <submittedName>
        <fullName evidence="1">Uncharacterized protein</fullName>
    </submittedName>
</protein>
<reference evidence="1 2" key="1">
    <citation type="submission" date="2018-03" db="EMBL/GenBank/DDBJ databases">
        <authorList>
            <person name="Keele B.F."/>
        </authorList>
    </citation>
    <scope>NUCLEOTIDE SEQUENCE [LARGE SCALE GENOMIC DNA]</scope>
    <source>
        <strain evidence="1 2">CECT 8504</strain>
    </source>
</reference>
<keyword evidence="2" id="KW-1185">Reference proteome</keyword>
<sequence length="45" mass="5303">MYLISLRHLVTWTAIRNLFATTRGCEVRTHAYQMATLREFGFLVD</sequence>
<evidence type="ECO:0000313" key="2">
    <source>
        <dbReference type="Proteomes" id="UP000244912"/>
    </source>
</evidence>
<dbReference type="AlphaFoldDB" id="A0A2R8BZA9"/>
<dbReference type="Proteomes" id="UP000244912">
    <property type="component" value="Unassembled WGS sequence"/>
</dbReference>
<accession>A0A2R8BZA9</accession>
<evidence type="ECO:0000313" key="1">
    <source>
        <dbReference type="EMBL" id="SPJ25511.1"/>
    </source>
</evidence>
<gene>
    <name evidence="1" type="ORF">PAA8504_03362</name>
</gene>
<name>A0A2R8BZA9_9RHOB</name>